<dbReference type="GO" id="GO:0036503">
    <property type="term" value="P:ERAD pathway"/>
    <property type="evidence" value="ECO:0007669"/>
    <property type="project" value="TreeGrafter"/>
</dbReference>
<dbReference type="PRINTS" id="PR00625">
    <property type="entry name" value="JDOMAIN"/>
</dbReference>
<evidence type="ECO:0000259" key="3">
    <source>
        <dbReference type="PROSITE" id="PS50076"/>
    </source>
</evidence>
<dbReference type="EMBL" id="ML978238">
    <property type="protein sequence ID" value="KAF2026712.1"/>
    <property type="molecule type" value="Genomic_DNA"/>
</dbReference>
<comment type="caution">
    <text evidence="4">The sequence shown here is derived from an EMBL/GenBank/DDBJ whole genome shotgun (WGS) entry which is preliminary data.</text>
</comment>
<gene>
    <name evidence="4" type="ORF">EK21DRAFT_73552</name>
</gene>
<dbReference type="GO" id="GO:0005783">
    <property type="term" value="C:endoplasmic reticulum"/>
    <property type="evidence" value="ECO:0007669"/>
    <property type="project" value="TreeGrafter"/>
</dbReference>
<accession>A0A9P4H339</accession>
<keyword evidence="5" id="KW-1185">Reference proteome</keyword>
<dbReference type="PANTHER" id="PTHR44360:SF1">
    <property type="entry name" value="DNAJ HOMOLOG SUBFAMILY B MEMBER 9"/>
    <property type="match status" value="1"/>
</dbReference>
<dbReference type="PROSITE" id="PS50076">
    <property type="entry name" value="DNAJ_2"/>
    <property type="match status" value="1"/>
</dbReference>
<reference evidence="4" key="1">
    <citation type="journal article" date="2020" name="Stud. Mycol.">
        <title>101 Dothideomycetes genomes: a test case for predicting lifestyles and emergence of pathogens.</title>
        <authorList>
            <person name="Haridas S."/>
            <person name="Albert R."/>
            <person name="Binder M."/>
            <person name="Bloem J."/>
            <person name="Labutti K."/>
            <person name="Salamov A."/>
            <person name="Andreopoulos B."/>
            <person name="Baker S."/>
            <person name="Barry K."/>
            <person name="Bills G."/>
            <person name="Bluhm B."/>
            <person name="Cannon C."/>
            <person name="Castanera R."/>
            <person name="Culley D."/>
            <person name="Daum C."/>
            <person name="Ezra D."/>
            <person name="Gonzalez J."/>
            <person name="Henrissat B."/>
            <person name="Kuo A."/>
            <person name="Liang C."/>
            <person name="Lipzen A."/>
            <person name="Lutzoni F."/>
            <person name="Magnuson J."/>
            <person name="Mondo S."/>
            <person name="Nolan M."/>
            <person name="Ohm R."/>
            <person name="Pangilinan J."/>
            <person name="Park H.-J."/>
            <person name="Ramirez L."/>
            <person name="Alfaro M."/>
            <person name="Sun H."/>
            <person name="Tritt A."/>
            <person name="Yoshinaga Y."/>
            <person name="Zwiers L.-H."/>
            <person name="Turgeon B."/>
            <person name="Goodwin S."/>
            <person name="Spatafora J."/>
            <person name="Crous P."/>
            <person name="Grigoriev I."/>
        </authorList>
    </citation>
    <scope>NUCLEOTIDE SEQUENCE</scope>
    <source>
        <strain evidence="4">CBS 110217</strain>
    </source>
</reference>
<dbReference type="GO" id="GO:0051087">
    <property type="term" value="F:protein-folding chaperone binding"/>
    <property type="evidence" value="ECO:0007669"/>
    <property type="project" value="TreeGrafter"/>
</dbReference>
<dbReference type="Gene3D" id="1.10.287.110">
    <property type="entry name" value="DnaJ domain"/>
    <property type="match status" value="1"/>
</dbReference>
<dbReference type="Pfam" id="PF00226">
    <property type="entry name" value="DnaJ"/>
    <property type="match status" value="1"/>
</dbReference>
<evidence type="ECO:0000256" key="2">
    <source>
        <dbReference type="SAM" id="MobiDB-lite"/>
    </source>
</evidence>
<feature type="domain" description="J" evidence="3">
    <location>
        <begin position="4"/>
        <end position="67"/>
    </location>
</feature>
<sequence>MERDYYNDLGIEAFTSSAEVKSAFHAAAKKHHPDKSGDTDSTAFRHAREAYVKLSNSTYRADYDRRYRASMAEEGSYGTPATTFEAEDAQSKASSPPPYKPVRKTNESSTAYYLGRAYLAWQKRQAAYEVRHPELYDDDQPHDSDSMAHGLRVNKKDHPSEGKRCTLKTEELLSQSGTNDCVFCLRRVTGCSKCSGCEAMACGSCLTEIIGKERDRAYVSHGSRTGYATAGS</sequence>
<dbReference type="AlphaFoldDB" id="A0A9P4H339"/>
<proteinExistence type="predicted"/>
<name>A0A9P4H339_9PLEO</name>
<feature type="region of interest" description="Disordered" evidence="2">
    <location>
        <begin position="139"/>
        <end position="162"/>
    </location>
</feature>
<dbReference type="InterPro" id="IPR001623">
    <property type="entry name" value="DnaJ_domain"/>
</dbReference>
<evidence type="ECO:0000313" key="4">
    <source>
        <dbReference type="EMBL" id="KAF2026712.1"/>
    </source>
</evidence>
<feature type="region of interest" description="Disordered" evidence="2">
    <location>
        <begin position="85"/>
        <end position="105"/>
    </location>
</feature>
<dbReference type="OrthoDB" id="10250354at2759"/>
<dbReference type="SMART" id="SM00271">
    <property type="entry name" value="DnaJ"/>
    <property type="match status" value="1"/>
</dbReference>
<dbReference type="PANTHER" id="PTHR44360">
    <property type="entry name" value="DNAJ HOMOLOG SUBFAMILY B MEMBER 9"/>
    <property type="match status" value="1"/>
</dbReference>
<evidence type="ECO:0000313" key="5">
    <source>
        <dbReference type="Proteomes" id="UP000799777"/>
    </source>
</evidence>
<dbReference type="CDD" id="cd06257">
    <property type="entry name" value="DnaJ"/>
    <property type="match status" value="1"/>
</dbReference>
<dbReference type="SUPFAM" id="SSF46565">
    <property type="entry name" value="Chaperone J-domain"/>
    <property type="match status" value="1"/>
</dbReference>
<keyword evidence="1" id="KW-0143">Chaperone</keyword>
<dbReference type="GO" id="GO:0051787">
    <property type="term" value="F:misfolded protein binding"/>
    <property type="evidence" value="ECO:0007669"/>
    <property type="project" value="TreeGrafter"/>
</dbReference>
<dbReference type="InterPro" id="IPR036869">
    <property type="entry name" value="J_dom_sf"/>
</dbReference>
<dbReference type="Proteomes" id="UP000799777">
    <property type="component" value="Unassembled WGS sequence"/>
</dbReference>
<evidence type="ECO:0000256" key="1">
    <source>
        <dbReference type="ARBA" id="ARBA00023186"/>
    </source>
</evidence>
<dbReference type="InterPro" id="IPR051948">
    <property type="entry name" value="Hsp70_co-chaperone_J-domain"/>
</dbReference>
<protein>
    <recommendedName>
        <fullName evidence="3">J domain-containing protein</fullName>
    </recommendedName>
</protein>
<organism evidence="4 5">
    <name type="scientific">Setomelanomma holmii</name>
    <dbReference type="NCBI Taxonomy" id="210430"/>
    <lineage>
        <taxon>Eukaryota</taxon>
        <taxon>Fungi</taxon>
        <taxon>Dikarya</taxon>
        <taxon>Ascomycota</taxon>
        <taxon>Pezizomycotina</taxon>
        <taxon>Dothideomycetes</taxon>
        <taxon>Pleosporomycetidae</taxon>
        <taxon>Pleosporales</taxon>
        <taxon>Pleosporineae</taxon>
        <taxon>Phaeosphaeriaceae</taxon>
        <taxon>Setomelanomma</taxon>
    </lineage>
</organism>